<feature type="compositionally biased region" description="Basic and acidic residues" evidence="1">
    <location>
        <begin position="413"/>
        <end position="423"/>
    </location>
</feature>
<protein>
    <recommendedName>
        <fullName evidence="2">PUB domain-containing protein</fullName>
    </recommendedName>
</protein>
<dbReference type="Gene3D" id="1.20.58.2190">
    <property type="match status" value="1"/>
</dbReference>
<feature type="compositionally biased region" description="Basic and acidic residues" evidence="1">
    <location>
        <begin position="675"/>
        <end position="688"/>
    </location>
</feature>
<comment type="caution">
    <text evidence="3">The sequence shown here is derived from an EMBL/GenBank/DDBJ whole genome shotgun (WGS) entry which is preliminary data.</text>
</comment>
<evidence type="ECO:0000259" key="2">
    <source>
        <dbReference type="Pfam" id="PF09409"/>
    </source>
</evidence>
<gene>
    <name evidence="3" type="ORF">PGLA2088_LOCUS13405</name>
</gene>
<feature type="compositionally biased region" description="Basic and acidic residues" evidence="1">
    <location>
        <begin position="879"/>
        <end position="889"/>
    </location>
</feature>
<organism evidence="3 4">
    <name type="scientific">Polarella glacialis</name>
    <name type="common">Dinoflagellate</name>
    <dbReference type="NCBI Taxonomy" id="89957"/>
    <lineage>
        <taxon>Eukaryota</taxon>
        <taxon>Sar</taxon>
        <taxon>Alveolata</taxon>
        <taxon>Dinophyceae</taxon>
        <taxon>Suessiales</taxon>
        <taxon>Suessiaceae</taxon>
        <taxon>Polarella</taxon>
    </lineage>
</organism>
<feature type="compositionally biased region" description="Acidic residues" evidence="1">
    <location>
        <begin position="367"/>
        <end position="381"/>
    </location>
</feature>
<feature type="region of interest" description="Disordered" evidence="1">
    <location>
        <begin position="487"/>
        <end position="617"/>
    </location>
</feature>
<dbReference type="CDD" id="cd09212">
    <property type="entry name" value="PUB"/>
    <property type="match status" value="1"/>
</dbReference>
<proteinExistence type="predicted"/>
<feature type="compositionally biased region" description="Basic and acidic residues" evidence="1">
    <location>
        <begin position="292"/>
        <end position="303"/>
    </location>
</feature>
<feature type="compositionally biased region" description="Acidic residues" evidence="1">
    <location>
        <begin position="246"/>
        <end position="260"/>
    </location>
</feature>
<feature type="compositionally biased region" description="Basic and acidic residues" evidence="1">
    <location>
        <begin position="171"/>
        <end position="182"/>
    </location>
</feature>
<name>A0A813IWV8_POLGL</name>
<dbReference type="InterPro" id="IPR018997">
    <property type="entry name" value="PUB_domain"/>
</dbReference>
<evidence type="ECO:0000256" key="1">
    <source>
        <dbReference type="SAM" id="MobiDB-lite"/>
    </source>
</evidence>
<feature type="compositionally biased region" description="Polar residues" evidence="1">
    <location>
        <begin position="40"/>
        <end position="49"/>
    </location>
</feature>
<feature type="compositionally biased region" description="Basic and acidic residues" evidence="1">
    <location>
        <begin position="528"/>
        <end position="542"/>
    </location>
</feature>
<dbReference type="AlphaFoldDB" id="A0A813IWV8"/>
<feature type="compositionally biased region" description="Polar residues" evidence="1">
    <location>
        <begin position="304"/>
        <end position="320"/>
    </location>
</feature>
<sequence>AIVCLLQVVGQLDTRRCRIRKLEEIREAKQEEEQEDENNDSACETNSRPSWEKKQRQDQTPSPLTSPPESFRRTNKEGASAKADVAPETDEEGLQEGLQAGGSLQSLTKVMETSSGIHQEEEVEDTEEEEEEEEEDQAGEAEGAKAEEEQTATTRDTPEEEAETMGEGGLETEKQGAERDEMLNSTTLEAEEAQQTLTRATDHRKEVASAKADVVPETDGEGLQAGDSLQSLTKVMETSSGIHQEEEVEDTEEEEEDQAGEAEGAKAEEEQTATTRDTPEEEAETMGEGGLETEKQGAERDEVLNSTTLEAEEAQQTLTRATDHRKEVASAKADVVPETDGEGLQAGDSLQSLTKVMETSSGIHQEEEVEDTEEEEEDQAGEAEGAKAEEEQTATTRDAPEEEAETMGEGGLETEKQGAERDASTTPEQEESAPAIAIDPASQVEMSAADATLVEVPATEQVEDAAWSEATEVKLAAAALELESEIPKAADNSSAHHEAELARGSDQESSKIEDVLDDQIFSEIEDTADGRKSRAKKKESAMPKRKACVKKKESAMPKRKAAGDVAAPALSNLLGDEQSAEAGPKKRRGRLTRNAKAGAGAETATVEALEGRAQPPGGLQAAPVNIYNLPYGPAIFAESIQSKKPEWNSWTTSVESTARGPNEFRRLRRVVEPELTKAEESAQEKFSEDAPGEGSQPAAERQDLGASGEIPECATQLYVDEVRASDVSASAAVHGGPESGEQSAQAGRFLEALTPLQQALHALPLAQAQETLEFIERLTRNVARKPKELKFRKIKLSHPKMAAAIINVPLAVDVLREMGWVEDNEWLLLPATIRFVHENEVVAIIDAKDHFKKEAEVQRHQEIVARKGVDPEKKELMRKMEEDRKEKKVQGPVTQDSQAKKLGASRGSRNLAVSDPKGFAVSGEIPECATQLYVD</sequence>
<feature type="compositionally biased region" description="Polar residues" evidence="1">
    <location>
        <begin position="348"/>
        <end position="363"/>
    </location>
</feature>
<feature type="region of interest" description="Disordered" evidence="1">
    <location>
        <begin position="27"/>
        <end position="444"/>
    </location>
</feature>
<evidence type="ECO:0000313" key="3">
    <source>
        <dbReference type="EMBL" id="CAE8658368.1"/>
    </source>
</evidence>
<feature type="region of interest" description="Disordered" evidence="1">
    <location>
        <begin position="879"/>
        <end position="921"/>
    </location>
</feature>
<feature type="compositionally biased region" description="Low complexity" evidence="1">
    <location>
        <begin position="95"/>
        <end position="107"/>
    </location>
</feature>
<feature type="domain" description="PUB" evidence="2">
    <location>
        <begin position="767"/>
        <end position="830"/>
    </location>
</feature>
<dbReference type="Proteomes" id="UP000626109">
    <property type="component" value="Unassembled WGS sequence"/>
</dbReference>
<dbReference type="Pfam" id="PF09409">
    <property type="entry name" value="PUB"/>
    <property type="match status" value="1"/>
</dbReference>
<dbReference type="InterPro" id="IPR036339">
    <property type="entry name" value="PUB-like_dom_sf"/>
</dbReference>
<feature type="compositionally biased region" description="Low complexity" evidence="1">
    <location>
        <begin position="595"/>
        <end position="608"/>
    </location>
</feature>
<dbReference type="EMBL" id="CAJNNW010016032">
    <property type="protein sequence ID" value="CAE8658368.1"/>
    <property type="molecule type" value="Genomic_DNA"/>
</dbReference>
<reference evidence="3" key="1">
    <citation type="submission" date="2021-02" db="EMBL/GenBank/DDBJ databases">
        <authorList>
            <person name="Dougan E. K."/>
            <person name="Rhodes N."/>
            <person name="Thang M."/>
            <person name="Chan C."/>
        </authorList>
    </citation>
    <scope>NUCLEOTIDE SEQUENCE</scope>
</reference>
<feature type="compositionally biased region" description="Acidic residues" evidence="1">
    <location>
        <begin position="121"/>
        <end position="139"/>
    </location>
</feature>
<feature type="non-terminal residue" evidence="3">
    <location>
        <position position="1"/>
    </location>
</feature>
<feature type="compositionally biased region" description="Basic and acidic residues" evidence="1">
    <location>
        <begin position="494"/>
        <end position="514"/>
    </location>
</feature>
<feature type="region of interest" description="Disordered" evidence="1">
    <location>
        <begin position="675"/>
        <end position="707"/>
    </location>
</feature>
<evidence type="ECO:0000313" key="4">
    <source>
        <dbReference type="Proteomes" id="UP000626109"/>
    </source>
</evidence>
<accession>A0A813IWV8</accession>
<feature type="compositionally biased region" description="Polar residues" evidence="1">
    <location>
        <begin position="183"/>
        <end position="199"/>
    </location>
</feature>
<feature type="compositionally biased region" description="Polar residues" evidence="1">
    <location>
        <begin position="227"/>
        <end position="242"/>
    </location>
</feature>
<dbReference type="SUPFAM" id="SSF143503">
    <property type="entry name" value="PUG domain-like"/>
    <property type="match status" value="1"/>
</dbReference>
<feature type="non-terminal residue" evidence="3">
    <location>
        <position position="935"/>
    </location>
</feature>